<gene>
    <name evidence="3" type="ORF">FBR43_00880</name>
</gene>
<evidence type="ECO:0000256" key="1">
    <source>
        <dbReference type="SAM" id="MobiDB-lite"/>
    </source>
</evidence>
<dbReference type="OrthoDB" id="9798693at2"/>
<dbReference type="InterPro" id="IPR027372">
    <property type="entry name" value="Phytase-like_dom"/>
</dbReference>
<comment type="caution">
    <text evidence="3">The sequence shown here is derived from an EMBL/GenBank/DDBJ whole genome shotgun (WGS) entry which is preliminary data.</text>
</comment>
<feature type="region of interest" description="Disordered" evidence="1">
    <location>
        <begin position="103"/>
        <end position="124"/>
    </location>
</feature>
<dbReference type="Pfam" id="PF13449">
    <property type="entry name" value="Phytase-like"/>
    <property type="match status" value="1"/>
</dbReference>
<name>A0A4U1L8Q2_9SPHN</name>
<dbReference type="Proteomes" id="UP000309138">
    <property type="component" value="Unassembled WGS sequence"/>
</dbReference>
<accession>A0A4U1L8Q2</accession>
<protein>
    <submittedName>
        <fullName evidence="3">Esterase-like activity of phytase family protein</fullName>
    </submittedName>
</protein>
<reference evidence="3 4" key="1">
    <citation type="submission" date="2019-04" db="EMBL/GenBank/DDBJ databases">
        <authorList>
            <person name="Yang Y."/>
            <person name="Wei D."/>
        </authorList>
    </citation>
    <scope>NUCLEOTIDE SEQUENCE [LARGE SCALE GENOMIC DNA]</scope>
    <source>
        <strain evidence="3 4">L-1-4w-11</strain>
    </source>
</reference>
<dbReference type="AlphaFoldDB" id="A0A4U1L8Q2"/>
<keyword evidence="4" id="KW-1185">Reference proteome</keyword>
<feature type="domain" description="Phytase-like" evidence="2">
    <location>
        <begin position="58"/>
        <end position="299"/>
    </location>
</feature>
<dbReference type="InterPro" id="IPR014567">
    <property type="entry name" value="UCP031900"/>
</dbReference>
<evidence type="ECO:0000313" key="4">
    <source>
        <dbReference type="Proteomes" id="UP000309138"/>
    </source>
</evidence>
<proteinExistence type="predicted"/>
<dbReference type="EMBL" id="SWKR01000001">
    <property type="protein sequence ID" value="TKD53351.1"/>
    <property type="molecule type" value="Genomic_DNA"/>
</dbReference>
<sequence length="322" mass="35232">MLVFVQDYAGDAGVPLPPARPDLQLTPVPLFPGEPARRRLGALSYLGGVAIRERGGGIGGYSALSVEGDRFTLVSDLGNVLRFRLALPGEARDARGWALPETGNSGWSRPARDSESMAHDPATGTRWLGFETSNRIVRYDDALATSTGMARPPLMREWPRNGGAESLVRLADGRFVAFAEIARGKLRGTRQAVMFAGDPVAAPARAFAFTYRPPRGYRPVDAAQLPDGRLLVLTRAFSLPFYFRNTIELVDTAAIRPGATIKGRTIARLERPALHDNFEGMAIVRERGATILWLVSDDNQMVLQRTLLLKFRVDASRLPPAR</sequence>
<evidence type="ECO:0000259" key="2">
    <source>
        <dbReference type="Pfam" id="PF13449"/>
    </source>
</evidence>
<dbReference type="PIRSF" id="PIRSF031900">
    <property type="entry name" value="UCP031900"/>
    <property type="match status" value="1"/>
</dbReference>
<evidence type="ECO:0000313" key="3">
    <source>
        <dbReference type="EMBL" id="TKD53351.1"/>
    </source>
</evidence>
<organism evidence="3 4">
    <name type="scientific">Sphingomonas baiyangensis</name>
    <dbReference type="NCBI Taxonomy" id="2572576"/>
    <lineage>
        <taxon>Bacteria</taxon>
        <taxon>Pseudomonadati</taxon>
        <taxon>Pseudomonadota</taxon>
        <taxon>Alphaproteobacteria</taxon>
        <taxon>Sphingomonadales</taxon>
        <taxon>Sphingomonadaceae</taxon>
        <taxon>Sphingomonas</taxon>
    </lineage>
</organism>